<dbReference type="InterPro" id="IPR007219">
    <property type="entry name" value="XnlR_reg_dom"/>
</dbReference>
<dbReference type="Gene3D" id="4.10.240.10">
    <property type="entry name" value="Zn(2)-C6 fungal-type DNA-binding domain"/>
    <property type="match status" value="1"/>
</dbReference>
<organism evidence="5 6">
    <name type="scientific">Microdochium trichocladiopsis</name>
    <dbReference type="NCBI Taxonomy" id="1682393"/>
    <lineage>
        <taxon>Eukaryota</taxon>
        <taxon>Fungi</taxon>
        <taxon>Dikarya</taxon>
        <taxon>Ascomycota</taxon>
        <taxon>Pezizomycotina</taxon>
        <taxon>Sordariomycetes</taxon>
        <taxon>Xylariomycetidae</taxon>
        <taxon>Xylariales</taxon>
        <taxon>Microdochiaceae</taxon>
        <taxon>Microdochium</taxon>
    </lineage>
</organism>
<dbReference type="Pfam" id="PF04082">
    <property type="entry name" value="Fungal_trans"/>
    <property type="match status" value="1"/>
</dbReference>
<dbReference type="RefSeq" id="XP_046014731.1">
    <property type="nucleotide sequence ID" value="XM_046153062.1"/>
</dbReference>
<accession>A0A9P8YCQ3</accession>
<dbReference type="GO" id="GO:0006351">
    <property type="term" value="P:DNA-templated transcription"/>
    <property type="evidence" value="ECO:0007669"/>
    <property type="project" value="InterPro"/>
</dbReference>
<dbReference type="CDD" id="cd00067">
    <property type="entry name" value="GAL4"/>
    <property type="match status" value="1"/>
</dbReference>
<gene>
    <name evidence="5" type="ORF">B0I36DRAFT_316676</name>
</gene>
<comment type="caution">
    <text evidence="5">The sequence shown here is derived from an EMBL/GenBank/DDBJ whole genome shotgun (WGS) entry which is preliminary data.</text>
</comment>
<evidence type="ECO:0000259" key="4">
    <source>
        <dbReference type="PROSITE" id="PS50048"/>
    </source>
</evidence>
<dbReference type="PROSITE" id="PS50048">
    <property type="entry name" value="ZN2_CY6_FUNGAL_2"/>
    <property type="match status" value="1"/>
</dbReference>
<dbReference type="Proteomes" id="UP000756346">
    <property type="component" value="Unassembled WGS sequence"/>
</dbReference>
<evidence type="ECO:0000313" key="5">
    <source>
        <dbReference type="EMBL" id="KAH7034638.1"/>
    </source>
</evidence>
<feature type="region of interest" description="Disordered" evidence="3">
    <location>
        <begin position="135"/>
        <end position="188"/>
    </location>
</feature>
<dbReference type="EMBL" id="JAGTJQ010000003">
    <property type="protein sequence ID" value="KAH7034638.1"/>
    <property type="molecule type" value="Genomic_DNA"/>
</dbReference>
<dbReference type="OrthoDB" id="4456959at2759"/>
<evidence type="ECO:0000256" key="3">
    <source>
        <dbReference type="SAM" id="MobiDB-lite"/>
    </source>
</evidence>
<dbReference type="Pfam" id="PF00172">
    <property type="entry name" value="Zn_clus"/>
    <property type="match status" value="1"/>
</dbReference>
<feature type="compositionally biased region" description="Polar residues" evidence="3">
    <location>
        <begin position="31"/>
        <end position="41"/>
    </location>
</feature>
<protein>
    <submittedName>
        <fullName evidence="5">Fungal-specific transcription factor domain-containing protein</fullName>
    </submittedName>
</protein>
<keyword evidence="1" id="KW-0479">Metal-binding</keyword>
<dbReference type="GO" id="GO:0003677">
    <property type="term" value="F:DNA binding"/>
    <property type="evidence" value="ECO:0007669"/>
    <property type="project" value="InterPro"/>
</dbReference>
<feature type="compositionally biased region" description="Polar residues" evidence="3">
    <location>
        <begin position="706"/>
        <end position="720"/>
    </location>
</feature>
<evidence type="ECO:0000313" key="6">
    <source>
        <dbReference type="Proteomes" id="UP000756346"/>
    </source>
</evidence>
<proteinExistence type="predicted"/>
<feature type="compositionally biased region" description="Polar residues" evidence="3">
    <location>
        <begin position="811"/>
        <end position="830"/>
    </location>
</feature>
<dbReference type="AlphaFoldDB" id="A0A9P8YCQ3"/>
<name>A0A9P8YCQ3_9PEZI</name>
<keyword evidence="6" id="KW-1185">Reference proteome</keyword>
<evidence type="ECO:0000256" key="2">
    <source>
        <dbReference type="ARBA" id="ARBA00023242"/>
    </source>
</evidence>
<dbReference type="SMART" id="SM00906">
    <property type="entry name" value="Fungal_trans"/>
    <property type="match status" value="1"/>
</dbReference>
<evidence type="ECO:0000256" key="1">
    <source>
        <dbReference type="ARBA" id="ARBA00022723"/>
    </source>
</evidence>
<dbReference type="PANTHER" id="PTHR46910:SF4">
    <property type="entry name" value="ZN(2)-C6 FUNGAL-TYPE DOMAIN-CONTAINING PROTEIN"/>
    <property type="match status" value="1"/>
</dbReference>
<dbReference type="PROSITE" id="PS00463">
    <property type="entry name" value="ZN2_CY6_FUNGAL_1"/>
    <property type="match status" value="1"/>
</dbReference>
<dbReference type="SUPFAM" id="SSF57701">
    <property type="entry name" value="Zn2/Cys6 DNA-binding domain"/>
    <property type="match status" value="1"/>
</dbReference>
<dbReference type="InterPro" id="IPR036864">
    <property type="entry name" value="Zn2-C6_fun-type_DNA-bd_sf"/>
</dbReference>
<dbReference type="GO" id="GO:0000981">
    <property type="term" value="F:DNA-binding transcription factor activity, RNA polymerase II-specific"/>
    <property type="evidence" value="ECO:0007669"/>
    <property type="project" value="InterPro"/>
</dbReference>
<dbReference type="InterPro" id="IPR050987">
    <property type="entry name" value="AtrR-like"/>
</dbReference>
<dbReference type="SMART" id="SM00066">
    <property type="entry name" value="GAL4"/>
    <property type="match status" value="1"/>
</dbReference>
<feature type="domain" description="Zn(2)-C6 fungal-type" evidence="4">
    <location>
        <begin position="57"/>
        <end position="87"/>
    </location>
</feature>
<feature type="region of interest" description="Disordered" evidence="3">
    <location>
        <begin position="689"/>
        <end position="925"/>
    </location>
</feature>
<dbReference type="GeneID" id="70182608"/>
<dbReference type="PANTHER" id="PTHR46910">
    <property type="entry name" value="TRANSCRIPTION FACTOR PDR1"/>
    <property type="match status" value="1"/>
</dbReference>
<dbReference type="InterPro" id="IPR001138">
    <property type="entry name" value="Zn2Cys6_DnaBD"/>
</dbReference>
<dbReference type="CDD" id="cd12148">
    <property type="entry name" value="fungal_TF_MHR"/>
    <property type="match status" value="1"/>
</dbReference>
<sequence length="925" mass="103269">MPPGRPSKRTGESADGNSSDEHSIKVKTQRTQRGSTQSDFSSVVKSKLQSYTRTGQACDRCKVRKIRCDALPEGCSHCISQNLECYVTDRVTGRTERRGYTQELEREKAAMLAQIRTLEKMLEANGIHAARFQWPQSFDSPGRSSSRSQLDISNQDVSQQASHLTTPMGPSSPFTNSESTSLSVTQDANPNRPQLVAFKSLTLSILGNDIDLGAFGETDLPDPSLRVPDVPHHYSPSEKMILHMMLNLQRPTDVELPPWSEALRYAEWWFANIYPFLPILHRPTFLSNLKLLYEDPASPSLAPADIVSIHVVFATTLRQISFTSLDHSKRPHLVAWSEKHYHYALGRFSELVASRNLQDVRAIALILFHATRFSKPRVSAYVASQAISLAMELGLNRARPSHARTGRLEEEMRKRLWWAILWLTITIYGRTGRPMPIGLHDMDIDYPDALSDEVLEEQSGNTIGVPACPFLVGLWIMKATRMYLHMYSSIYSIRSKSSAYLVSLQALEQQLKNWQDSLPDSLQLTEADVADAAVSDFHALYIHYTSLNLQLYLRHPMALPSEDPALLDSTLQANEENSKRLLRCLLALHKIGWLEATWLALGTYTSGAFLHLTSYWHRRNILNEHDMLDLRRDMMSWFMIINETSQLLDNGQRLSAAINDIIQRVLTWIEHDYHRLANDARSLHTPRDMAAKRTAQEPGQIPHMSSMVSNQRLADSSGRGNVTYDLPSRTGFYPDPSVSDPGVYGQPMGYPGTQLQPPNPGAPYNPGHPFTYEGQIRMEPPHGHEHSSGPTPRTGAAMDPYAPGGAPPPMSQTSQSIMWRPPISTTNTHDIQAGMANPSGSGPHGGATWSDWSTPVPGSQEHRYGSHSLVGMGPGPRQETRQDSGMPVGPEMEMNMGPGVPVAGNEMPWPGLMYPASSERQQRPQ</sequence>
<reference evidence="5" key="1">
    <citation type="journal article" date="2021" name="Nat. Commun.">
        <title>Genetic determinants of endophytism in the Arabidopsis root mycobiome.</title>
        <authorList>
            <person name="Mesny F."/>
            <person name="Miyauchi S."/>
            <person name="Thiergart T."/>
            <person name="Pickel B."/>
            <person name="Atanasova L."/>
            <person name="Karlsson M."/>
            <person name="Huettel B."/>
            <person name="Barry K.W."/>
            <person name="Haridas S."/>
            <person name="Chen C."/>
            <person name="Bauer D."/>
            <person name="Andreopoulos W."/>
            <person name="Pangilinan J."/>
            <person name="LaButti K."/>
            <person name="Riley R."/>
            <person name="Lipzen A."/>
            <person name="Clum A."/>
            <person name="Drula E."/>
            <person name="Henrissat B."/>
            <person name="Kohler A."/>
            <person name="Grigoriev I.V."/>
            <person name="Martin F.M."/>
            <person name="Hacquard S."/>
        </authorList>
    </citation>
    <scope>NUCLEOTIDE SEQUENCE</scope>
    <source>
        <strain evidence="5">MPI-CAGE-CH-0230</strain>
    </source>
</reference>
<feature type="compositionally biased region" description="Low complexity" evidence="3">
    <location>
        <begin position="135"/>
        <end position="149"/>
    </location>
</feature>
<keyword evidence="2" id="KW-0539">Nucleus</keyword>
<feature type="region of interest" description="Disordered" evidence="3">
    <location>
        <begin position="1"/>
        <end position="41"/>
    </location>
</feature>
<dbReference type="GO" id="GO:0008270">
    <property type="term" value="F:zinc ion binding"/>
    <property type="evidence" value="ECO:0007669"/>
    <property type="project" value="InterPro"/>
</dbReference>
<feature type="compositionally biased region" description="Polar residues" evidence="3">
    <location>
        <begin position="150"/>
        <end position="188"/>
    </location>
</feature>